<comment type="caution">
    <text evidence="9">The sequence shown here is derived from an EMBL/GenBank/DDBJ whole genome shotgun (WGS) entry which is preliminary data.</text>
</comment>
<reference evidence="9 10" key="1">
    <citation type="submission" date="2024-01" db="EMBL/GenBank/DDBJ databases">
        <title>Multi-omics insights into the function and evolution of sodium benzoate biodegradation pathways in Benzoatithermus flavus gen. nov., sp. nov. from hot spring.</title>
        <authorList>
            <person name="Hu C.-J."/>
            <person name="Li W.-J."/>
        </authorList>
    </citation>
    <scope>NUCLEOTIDE SEQUENCE [LARGE SCALE GENOMIC DNA]</scope>
    <source>
        <strain evidence="9 10">SYSU G07066</strain>
    </source>
</reference>
<protein>
    <submittedName>
        <fullName evidence="9">Rod shape-determining protein MreD</fullName>
    </submittedName>
</protein>
<dbReference type="InterPro" id="IPR007227">
    <property type="entry name" value="Cell_shape_determining_MreD"/>
</dbReference>
<feature type="transmembrane region" description="Helical" evidence="8">
    <location>
        <begin position="12"/>
        <end position="29"/>
    </location>
</feature>
<evidence type="ECO:0000256" key="3">
    <source>
        <dbReference type="ARBA" id="ARBA00022475"/>
    </source>
</evidence>
<comment type="similarity">
    <text evidence="2">Belongs to the MreD family.</text>
</comment>
<keyword evidence="3" id="KW-1003">Cell membrane</keyword>
<keyword evidence="4 8" id="KW-0812">Transmembrane</keyword>
<dbReference type="EMBL" id="JBBLZC010000002">
    <property type="protein sequence ID" value="MEK0082038.1"/>
    <property type="molecule type" value="Genomic_DNA"/>
</dbReference>
<dbReference type="NCBIfam" id="TIGR03426">
    <property type="entry name" value="shape_MreD"/>
    <property type="match status" value="1"/>
</dbReference>
<evidence type="ECO:0000256" key="6">
    <source>
        <dbReference type="ARBA" id="ARBA00022989"/>
    </source>
</evidence>
<name>A0ABU8XNK2_9PROT</name>
<gene>
    <name evidence="9" type="primary">mreD</name>
    <name evidence="9" type="ORF">U1T56_02655</name>
</gene>
<dbReference type="RefSeq" id="WP_418157894.1">
    <property type="nucleotide sequence ID" value="NZ_JBBLZC010000002.1"/>
</dbReference>
<evidence type="ECO:0000256" key="5">
    <source>
        <dbReference type="ARBA" id="ARBA00022960"/>
    </source>
</evidence>
<keyword evidence="5" id="KW-0133">Cell shape</keyword>
<dbReference type="Pfam" id="PF04093">
    <property type="entry name" value="MreD"/>
    <property type="match status" value="1"/>
</dbReference>
<evidence type="ECO:0000256" key="4">
    <source>
        <dbReference type="ARBA" id="ARBA00022692"/>
    </source>
</evidence>
<feature type="transmembrane region" description="Helical" evidence="8">
    <location>
        <begin position="97"/>
        <end position="118"/>
    </location>
</feature>
<keyword evidence="10" id="KW-1185">Reference proteome</keyword>
<comment type="subcellular location">
    <subcellularLocation>
        <location evidence="1">Cell membrane</location>
        <topology evidence="1">Multi-pass membrane protein</topology>
    </subcellularLocation>
</comment>
<keyword evidence="6 8" id="KW-1133">Transmembrane helix</keyword>
<evidence type="ECO:0000256" key="8">
    <source>
        <dbReference type="SAM" id="Phobius"/>
    </source>
</evidence>
<evidence type="ECO:0000313" key="10">
    <source>
        <dbReference type="Proteomes" id="UP001375743"/>
    </source>
</evidence>
<keyword evidence="7 8" id="KW-0472">Membrane</keyword>
<proteinExistence type="inferred from homology"/>
<sequence>MLRLLDRTARTLAPFLTGLGAVLIDLLPLPDPGPQSLAPLTTVCVLYFWTLYRPDLMTPLAVFVVGLVLDAAGGMPLGLTSLSLLLVRSLLLTRQRFLLAQPFLVIWACFVLVVAATAGLRWLLASLWWGRLFSPQPVVLEAALTVAIYPVVGWLLTQLHQHVSVASHAARS</sequence>
<feature type="transmembrane region" description="Helical" evidence="8">
    <location>
        <begin position="60"/>
        <end position="85"/>
    </location>
</feature>
<feature type="transmembrane region" description="Helical" evidence="8">
    <location>
        <begin position="138"/>
        <end position="157"/>
    </location>
</feature>
<evidence type="ECO:0000256" key="7">
    <source>
        <dbReference type="ARBA" id="ARBA00023136"/>
    </source>
</evidence>
<dbReference type="Proteomes" id="UP001375743">
    <property type="component" value="Unassembled WGS sequence"/>
</dbReference>
<evidence type="ECO:0000256" key="1">
    <source>
        <dbReference type="ARBA" id="ARBA00004651"/>
    </source>
</evidence>
<evidence type="ECO:0000256" key="2">
    <source>
        <dbReference type="ARBA" id="ARBA00007776"/>
    </source>
</evidence>
<organism evidence="9 10">
    <name type="scientific">Benzoatithermus flavus</name>
    <dbReference type="NCBI Taxonomy" id="3108223"/>
    <lineage>
        <taxon>Bacteria</taxon>
        <taxon>Pseudomonadati</taxon>
        <taxon>Pseudomonadota</taxon>
        <taxon>Alphaproteobacteria</taxon>
        <taxon>Geminicoccales</taxon>
        <taxon>Geminicoccaceae</taxon>
        <taxon>Benzoatithermus</taxon>
    </lineage>
</organism>
<evidence type="ECO:0000313" key="9">
    <source>
        <dbReference type="EMBL" id="MEK0082038.1"/>
    </source>
</evidence>
<accession>A0ABU8XNK2</accession>